<dbReference type="PANTHER" id="PTHR10024">
    <property type="entry name" value="SYNAPTOTAGMIN"/>
    <property type="match status" value="1"/>
</dbReference>
<reference evidence="4" key="1">
    <citation type="submission" date="2025-08" db="UniProtKB">
        <authorList>
            <consortium name="RefSeq"/>
        </authorList>
    </citation>
    <scope>IDENTIFICATION</scope>
    <source>
        <tissue evidence="4">Tentacle</tissue>
    </source>
</reference>
<feature type="transmembrane region" description="Helical" evidence="1">
    <location>
        <begin position="6"/>
        <end position="29"/>
    </location>
</feature>
<dbReference type="Gene3D" id="2.60.40.150">
    <property type="entry name" value="C2 domain"/>
    <property type="match status" value="2"/>
</dbReference>
<dbReference type="InParanoid" id="A0A6P8IB84"/>
<dbReference type="Pfam" id="PF00168">
    <property type="entry name" value="C2"/>
    <property type="match status" value="2"/>
</dbReference>
<sequence length="449" mass="50659">MTTTEVLVGVACGIGAGILVGIIYWAVFIRSKKKPKNIKQTKHHKTYDQAKQNLIIKPDSIPAFDIPCYPLHVQEPVLPSSASSDILLERQKSPIPKDIRQGRRGSVPLDQLITQSAQVGRKISPTPKSPPSIYAINNQAIENLENIQKKRGKRIAAIHRSSTSPLGKLEFSLYYDQDFGNLQIHIIRGSQVYQTESSEDLMELVVSVAVVFDGKQIWHDKTHPTEATTNPEFNEQLTIHGLTSNQMRVGTLKLTIKNNITDSPISVAYYPLSTVPYNFLTTETVRLNEVEDIDEAKLFQWRQDDDELNNGELLVSMLHSPADKKLTIGVECARDLPSGNRGPPDSFVKVDILLLGHKLHSKKTNVIPKSCHPEYNAVFEFAIEDDKLPQVMVSMKVKSHGKMRSTRKIGMIKLGYTADPNEPQYRHWEQVLHHPYLNIEKWHAIGKHH</sequence>
<evidence type="ECO:0000313" key="3">
    <source>
        <dbReference type="Proteomes" id="UP000515163"/>
    </source>
</evidence>
<keyword evidence="1" id="KW-0472">Membrane</keyword>
<organism evidence="3 4">
    <name type="scientific">Actinia tenebrosa</name>
    <name type="common">Australian red waratah sea anemone</name>
    <dbReference type="NCBI Taxonomy" id="6105"/>
    <lineage>
        <taxon>Eukaryota</taxon>
        <taxon>Metazoa</taxon>
        <taxon>Cnidaria</taxon>
        <taxon>Anthozoa</taxon>
        <taxon>Hexacorallia</taxon>
        <taxon>Actiniaria</taxon>
        <taxon>Actiniidae</taxon>
        <taxon>Actinia</taxon>
    </lineage>
</organism>
<keyword evidence="1" id="KW-1133">Transmembrane helix</keyword>
<dbReference type="InterPro" id="IPR000008">
    <property type="entry name" value="C2_dom"/>
</dbReference>
<dbReference type="GeneID" id="116299926"/>
<dbReference type="InterPro" id="IPR035892">
    <property type="entry name" value="C2_domain_sf"/>
</dbReference>
<evidence type="ECO:0000256" key="1">
    <source>
        <dbReference type="SAM" id="Phobius"/>
    </source>
</evidence>
<evidence type="ECO:0000259" key="2">
    <source>
        <dbReference type="PROSITE" id="PS50004"/>
    </source>
</evidence>
<dbReference type="KEGG" id="aten:116299926"/>
<proteinExistence type="predicted"/>
<protein>
    <submittedName>
        <fullName evidence="4">Synaptotagmin-1-like</fullName>
    </submittedName>
</protein>
<dbReference type="OrthoDB" id="270970at2759"/>
<evidence type="ECO:0000313" key="4">
    <source>
        <dbReference type="RefSeq" id="XP_031564511.1"/>
    </source>
</evidence>
<feature type="domain" description="C2" evidence="2">
    <location>
        <begin position="309"/>
        <end position="429"/>
    </location>
</feature>
<accession>A0A6P8IB84</accession>
<name>A0A6P8IB84_ACTTE</name>
<dbReference type="SMART" id="SM00239">
    <property type="entry name" value="C2"/>
    <property type="match status" value="2"/>
</dbReference>
<dbReference type="PROSITE" id="PS50004">
    <property type="entry name" value="C2"/>
    <property type="match status" value="2"/>
</dbReference>
<feature type="domain" description="C2" evidence="2">
    <location>
        <begin position="165"/>
        <end position="285"/>
    </location>
</feature>
<dbReference type="Proteomes" id="UP000515163">
    <property type="component" value="Unplaced"/>
</dbReference>
<dbReference type="AlphaFoldDB" id="A0A6P8IB84"/>
<keyword evidence="3" id="KW-1185">Reference proteome</keyword>
<dbReference type="RefSeq" id="XP_031564511.1">
    <property type="nucleotide sequence ID" value="XM_031708651.1"/>
</dbReference>
<dbReference type="SUPFAM" id="SSF49562">
    <property type="entry name" value="C2 domain (Calcium/lipid-binding domain, CaLB)"/>
    <property type="match status" value="2"/>
</dbReference>
<dbReference type="CDD" id="cd00276">
    <property type="entry name" value="C2B_Synaptotagmin"/>
    <property type="match status" value="1"/>
</dbReference>
<keyword evidence="1" id="KW-0812">Transmembrane</keyword>
<gene>
    <name evidence="4" type="primary">LOC116299926</name>
</gene>